<evidence type="ECO:0000313" key="3">
    <source>
        <dbReference type="Proteomes" id="UP000297453"/>
    </source>
</evidence>
<dbReference type="RefSeq" id="WP_135588218.1">
    <property type="nucleotide sequence ID" value="NZ_RQEP01000018.1"/>
</dbReference>
<dbReference type="EMBL" id="RQEP01000018">
    <property type="protein sequence ID" value="TGK00619.1"/>
    <property type="molecule type" value="Genomic_DNA"/>
</dbReference>
<keyword evidence="3" id="KW-1185">Reference proteome</keyword>
<evidence type="ECO:0000313" key="2">
    <source>
        <dbReference type="EMBL" id="TGK00619.1"/>
    </source>
</evidence>
<sequence length="144" mass="16728">MKRIVILALAICLASPLFAGKVSGLVEEFNKIEEFNKNRKISDSAKKATLEKNLLSAVKYSLHRKYLDYKEYIKDLKADSIQYEPQKGTFGVYVKYKTYIVYYSYLMDPEIYLQTPINEVFYVRPDNLDEEPHRDEKTGQPGGK</sequence>
<evidence type="ECO:0000256" key="1">
    <source>
        <dbReference type="SAM" id="SignalP"/>
    </source>
</evidence>
<reference evidence="2" key="1">
    <citation type="journal article" date="2019" name="PLoS Negl. Trop. Dis.">
        <title>Revisiting the worldwide diversity of Leptospira species in the environment.</title>
        <authorList>
            <person name="Vincent A.T."/>
            <person name="Schiettekatte O."/>
            <person name="Bourhy P."/>
            <person name="Veyrier F.J."/>
            <person name="Picardeau M."/>
        </authorList>
    </citation>
    <scope>NUCLEOTIDE SEQUENCE [LARGE SCALE GENOMIC DNA]</scope>
    <source>
        <strain evidence="2">SSS9</strain>
    </source>
</reference>
<proteinExistence type="predicted"/>
<accession>A0A4V3JB19</accession>
<dbReference type="AlphaFoldDB" id="A0A4V3JB19"/>
<dbReference type="NCBIfam" id="NF047613">
    <property type="entry name" value="LIC11625_fam"/>
    <property type="match status" value="1"/>
</dbReference>
<evidence type="ECO:0008006" key="4">
    <source>
        <dbReference type="Google" id="ProtNLM"/>
    </source>
</evidence>
<comment type="caution">
    <text evidence="2">The sequence shown here is derived from an EMBL/GenBank/DDBJ whole genome shotgun (WGS) entry which is preliminary data.</text>
</comment>
<dbReference type="OrthoDB" id="345937at2"/>
<dbReference type="Proteomes" id="UP000297453">
    <property type="component" value="Unassembled WGS sequence"/>
</dbReference>
<gene>
    <name evidence="2" type="ORF">EHO59_11750</name>
</gene>
<protein>
    <recommendedName>
        <fullName evidence="4">DUF3887 domain-containing protein</fullName>
    </recommendedName>
</protein>
<keyword evidence="1" id="KW-0732">Signal</keyword>
<feature type="signal peptide" evidence="1">
    <location>
        <begin position="1"/>
        <end position="19"/>
    </location>
</feature>
<feature type="chain" id="PRO_5020850365" description="DUF3887 domain-containing protein" evidence="1">
    <location>
        <begin position="20"/>
        <end position="144"/>
    </location>
</feature>
<organism evidence="2 3">
    <name type="scientific">Leptospira semungkisensis</name>
    <dbReference type="NCBI Taxonomy" id="2484985"/>
    <lineage>
        <taxon>Bacteria</taxon>
        <taxon>Pseudomonadati</taxon>
        <taxon>Spirochaetota</taxon>
        <taxon>Spirochaetia</taxon>
        <taxon>Leptospirales</taxon>
        <taxon>Leptospiraceae</taxon>
        <taxon>Leptospira</taxon>
    </lineage>
</organism>
<name>A0A4V3JB19_9LEPT</name>